<accession>A0ABS2ERS1</accession>
<dbReference type="PANTHER" id="PTHR43283:SF11">
    <property type="entry name" value="BETA-LACTAMASE-RELATED DOMAIN-CONTAINING PROTEIN"/>
    <property type="match status" value="1"/>
</dbReference>
<keyword evidence="1" id="KW-0378">Hydrolase</keyword>
<name>A0ABS2ERS1_9LACO</name>
<keyword evidence="4" id="KW-1185">Reference proteome</keyword>
<comment type="caution">
    <text evidence="3">The sequence shown here is derived from an EMBL/GenBank/DDBJ whole genome shotgun (WGS) entry which is preliminary data.</text>
</comment>
<evidence type="ECO:0000313" key="3">
    <source>
        <dbReference type="EMBL" id="MBM6754792.1"/>
    </source>
</evidence>
<dbReference type="InterPro" id="IPR050789">
    <property type="entry name" value="Diverse_Enzym_Activities"/>
</dbReference>
<feature type="domain" description="Beta-lactamase-related" evidence="2">
    <location>
        <begin position="8"/>
        <end position="306"/>
    </location>
</feature>
<dbReference type="Proteomes" id="UP000776629">
    <property type="component" value="Unassembled WGS sequence"/>
</dbReference>
<dbReference type="Pfam" id="PF00144">
    <property type="entry name" value="Beta-lactamase"/>
    <property type="match status" value="1"/>
</dbReference>
<dbReference type="InterPro" id="IPR001466">
    <property type="entry name" value="Beta-lactam-related"/>
</dbReference>
<dbReference type="PANTHER" id="PTHR43283">
    <property type="entry name" value="BETA-LACTAMASE-RELATED"/>
    <property type="match status" value="1"/>
</dbReference>
<proteinExistence type="predicted"/>
<reference evidence="3 4" key="1">
    <citation type="journal article" date="2021" name="Sci. Rep.">
        <title>The distribution of antibiotic resistance genes in chicken gut microbiota commensals.</title>
        <authorList>
            <person name="Juricova H."/>
            <person name="Matiasovicova J."/>
            <person name="Kubasova T."/>
            <person name="Cejkova D."/>
            <person name="Rychlik I."/>
        </authorList>
    </citation>
    <scope>NUCLEOTIDE SEQUENCE [LARGE SCALE GENOMIC DNA]</scope>
    <source>
        <strain evidence="3 4">An810</strain>
    </source>
</reference>
<dbReference type="EMBL" id="JACJJQ010000052">
    <property type="protein sequence ID" value="MBM6754792.1"/>
    <property type="molecule type" value="Genomic_DNA"/>
</dbReference>
<protein>
    <submittedName>
        <fullName evidence="3">Beta-lactamase family protein</fullName>
    </submittedName>
</protein>
<sequence>MRINKVVPALSYLIFEGNQRLKVETGWAKITPELEPLRPGMFYDLASLTKVIGTLPAIAQLVQAGKLNWDDQVKTFLPELKGKNATIRDLLTHTAAIEGYIPHRNELNHAELLQAILNTESFGENLAKNICYTDLGLILVGLIAEKVTGKPIQELVTETVIQPLGLTNELSYHPPVQGTVPTELSKKRGLIRGTVHDPKAFVLQEQCGSAGLFGTLTGLERYAHELLENNLGGLLTTTMIQSFFHDQTRMQGMHNRSFGWKLFLSRGKDRHSVISHTGFTGTFMILDQQTDQGLIVLTNRVHPTAKNDRFLELRDQIIASYLNEKEKS</sequence>
<dbReference type="SUPFAM" id="SSF56601">
    <property type="entry name" value="beta-lactamase/transpeptidase-like"/>
    <property type="match status" value="1"/>
</dbReference>
<evidence type="ECO:0000313" key="4">
    <source>
        <dbReference type="Proteomes" id="UP000776629"/>
    </source>
</evidence>
<organism evidence="3 4">
    <name type="scientific">Limosilactobacillus alvi</name>
    <dbReference type="NCBI Taxonomy" id="990412"/>
    <lineage>
        <taxon>Bacteria</taxon>
        <taxon>Bacillati</taxon>
        <taxon>Bacillota</taxon>
        <taxon>Bacilli</taxon>
        <taxon>Lactobacillales</taxon>
        <taxon>Lactobacillaceae</taxon>
        <taxon>Limosilactobacillus</taxon>
    </lineage>
</organism>
<evidence type="ECO:0000259" key="2">
    <source>
        <dbReference type="Pfam" id="PF00144"/>
    </source>
</evidence>
<gene>
    <name evidence="3" type="ORF">H5993_08485</name>
</gene>
<dbReference type="InterPro" id="IPR012338">
    <property type="entry name" value="Beta-lactam/transpept-like"/>
</dbReference>
<evidence type="ECO:0000256" key="1">
    <source>
        <dbReference type="ARBA" id="ARBA00022801"/>
    </source>
</evidence>
<dbReference type="Gene3D" id="3.40.710.10">
    <property type="entry name" value="DD-peptidase/beta-lactamase superfamily"/>
    <property type="match status" value="1"/>
</dbReference>